<comment type="similarity">
    <text evidence="1">Belongs to the LOR family.</text>
</comment>
<evidence type="ECO:0000313" key="4">
    <source>
        <dbReference type="Proteomes" id="UP000094527"/>
    </source>
</evidence>
<dbReference type="Gene3D" id="2.40.160.200">
    <property type="entry name" value="LURP1-related"/>
    <property type="match status" value="1"/>
</dbReference>
<keyword evidence="4" id="KW-1185">Reference proteome</keyword>
<protein>
    <submittedName>
        <fullName evidence="3">Protein LURP-one-related 15</fullName>
    </submittedName>
</protein>
<comment type="caution">
    <text evidence="3">The sequence shown here is derived from an EMBL/GenBank/DDBJ whole genome shotgun (WGS) entry which is preliminary data.</text>
</comment>
<dbReference type="Proteomes" id="UP000094527">
    <property type="component" value="Unassembled WGS sequence"/>
</dbReference>
<gene>
    <name evidence="3" type="ORF">Ocin01_00122</name>
</gene>
<dbReference type="OrthoDB" id="97518at2759"/>
<dbReference type="InterPro" id="IPR038595">
    <property type="entry name" value="LOR_sf"/>
</dbReference>
<sequence>MEPMDLGGSSGAHSSNQDVRNGPEEAGSKDNLLQNEYILRQLPEMICGTVQRHCTPYATTLHIRKRFFTRKVHSDIFTMKSEKCLYKCVTSADGVRDIRTIMELATGLPALNFKTNKFRFSNRFSLRLGDSYHQIGRCVVLQTLLKTKFIFDFVDVLSMDKRRIFIKIRQWSRSVLLYLGDPKEGGIPIAHLYPPGTASLRWGSFPNYGYDVDIAPGVDVALVIGLILVADDYVNVLS</sequence>
<dbReference type="InterPro" id="IPR025659">
    <property type="entry name" value="Tubby-like_C"/>
</dbReference>
<reference evidence="3 4" key="1">
    <citation type="journal article" date="2016" name="Genome Biol. Evol.">
        <title>Gene Family Evolution Reflects Adaptation to Soil Environmental Stressors in the Genome of the Collembolan Orchesella cincta.</title>
        <authorList>
            <person name="Faddeeva-Vakhrusheva A."/>
            <person name="Derks M.F."/>
            <person name="Anvar S.Y."/>
            <person name="Agamennone V."/>
            <person name="Suring W."/>
            <person name="Smit S."/>
            <person name="van Straalen N.M."/>
            <person name="Roelofs D."/>
        </authorList>
    </citation>
    <scope>NUCLEOTIDE SEQUENCE [LARGE SCALE GENOMIC DNA]</scope>
    <source>
        <tissue evidence="3">Mixed pool</tissue>
    </source>
</reference>
<dbReference type="SUPFAM" id="SSF54518">
    <property type="entry name" value="Tubby C-terminal domain-like"/>
    <property type="match status" value="1"/>
</dbReference>
<dbReference type="AlphaFoldDB" id="A0A1D2NMQ5"/>
<dbReference type="OMA" id="LEMKGNW"/>
<proteinExistence type="inferred from homology"/>
<name>A0A1D2NMQ5_ORCCI</name>
<evidence type="ECO:0000256" key="2">
    <source>
        <dbReference type="SAM" id="MobiDB-lite"/>
    </source>
</evidence>
<feature type="region of interest" description="Disordered" evidence="2">
    <location>
        <begin position="1"/>
        <end position="30"/>
    </location>
</feature>
<evidence type="ECO:0000256" key="1">
    <source>
        <dbReference type="ARBA" id="ARBA00005437"/>
    </source>
</evidence>
<evidence type="ECO:0000313" key="3">
    <source>
        <dbReference type="EMBL" id="ODN06531.1"/>
    </source>
</evidence>
<accession>A0A1D2NMQ5</accession>
<organism evidence="3 4">
    <name type="scientific">Orchesella cincta</name>
    <name type="common">Springtail</name>
    <name type="synonym">Podura cincta</name>
    <dbReference type="NCBI Taxonomy" id="48709"/>
    <lineage>
        <taxon>Eukaryota</taxon>
        <taxon>Metazoa</taxon>
        <taxon>Ecdysozoa</taxon>
        <taxon>Arthropoda</taxon>
        <taxon>Hexapoda</taxon>
        <taxon>Collembola</taxon>
        <taxon>Entomobryomorpha</taxon>
        <taxon>Entomobryoidea</taxon>
        <taxon>Orchesellidae</taxon>
        <taxon>Orchesellinae</taxon>
        <taxon>Orchesella</taxon>
    </lineage>
</organism>
<dbReference type="EMBL" id="LJIJ01000003">
    <property type="protein sequence ID" value="ODN06531.1"/>
    <property type="molecule type" value="Genomic_DNA"/>
</dbReference>
<dbReference type="Pfam" id="PF04525">
    <property type="entry name" value="LOR"/>
    <property type="match status" value="1"/>
</dbReference>
<dbReference type="InterPro" id="IPR007612">
    <property type="entry name" value="LOR"/>
</dbReference>